<protein>
    <submittedName>
        <fullName evidence="2">NAD-dependent epimerase/dehydratase family protein</fullName>
    </submittedName>
</protein>
<gene>
    <name evidence="2" type="ORF">PM738_17870</name>
</gene>
<dbReference type="AlphaFoldDB" id="A0AB35IQJ7"/>
<organism evidence="2 3">
    <name type="scientific">Thomasclavelia ramosa</name>
    <dbReference type="NCBI Taxonomy" id="1547"/>
    <lineage>
        <taxon>Bacteria</taxon>
        <taxon>Bacillati</taxon>
        <taxon>Bacillota</taxon>
        <taxon>Erysipelotrichia</taxon>
        <taxon>Erysipelotrichales</taxon>
        <taxon>Coprobacillaceae</taxon>
        <taxon>Thomasclavelia</taxon>
    </lineage>
</organism>
<dbReference type="InterPro" id="IPR050177">
    <property type="entry name" value="Lipid_A_modif_metabolic_enz"/>
</dbReference>
<feature type="domain" description="NAD-dependent epimerase/dehydratase" evidence="1">
    <location>
        <begin position="2"/>
        <end position="228"/>
    </location>
</feature>
<evidence type="ECO:0000313" key="2">
    <source>
        <dbReference type="EMBL" id="MDB7085674.1"/>
    </source>
</evidence>
<dbReference type="InterPro" id="IPR036291">
    <property type="entry name" value="NAD(P)-bd_dom_sf"/>
</dbReference>
<comment type="caution">
    <text evidence="2">The sequence shown here is derived from an EMBL/GenBank/DDBJ whole genome shotgun (WGS) entry which is preliminary data.</text>
</comment>
<dbReference type="RefSeq" id="WP_118263682.1">
    <property type="nucleotide sequence ID" value="NZ_CAACVM010000034.1"/>
</dbReference>
<dbReference type="PANTHER" id="PTHR43245:SF59">
    <property type="entry name" value="UDP-GLUCOSE EPIMERASE"/>
    <property type="match status" value="1"/>
</dbReference>
<sequence length="294" mass="33036">MILVLGGRGFIGKNVCRKLVEGGEEVFSLDKEKEGHAVGVNVVVADFFSDEVFKFIDRADIIIHSISTVSTSNADCLYLRGYEKDLIQTIKIFEYVSLKKKRLIFLSSGGTVYGDSAIIPIKEEVCQTPINHYGVIKLCMEKSASVFNRKYGNNIICLRISNPYGPGQDFTKGIGFIDAVLKKSLNNETLTIWGDGNIIRDFIYIDDVADIIKFFCYYNGKETVINVGTGVGKSQKQIIEIIKKMGLGINVHYDAARTVDVKMNVLDCTRLKSIYPNDIKELEEGIKEYYEYIK</sequence>
<accession>A0AB35IQJ7</accession>
<dbReference type="Pfam" id="PF01370">
    <property type="entry name" value="Epimerase"/>
    <property type="match status" value="1"/>
</dbReference>
<reference evidence="2" key="1">
    <citation type="submission" date="2023-01" db="EMBL/GenBank/DDBJ databases">
        <title>Human gut microbiome strain richness.</title>
        <authorList>
            <person name="Chen-Liaw A."/>
        </authorList>
    </citation>
    <scope>NUCLEOTIDE SEQUENCE</scope>
    <source>
        <strain evidence="2">1001217st2_G6_1001217B_191108</strain>
    </source>
</reference>
<dbReference type="PANTHER" id="PTHR43245">
    <property type="entry name" value="BIFUNCTIONAL POLYMYXIN RESISTANCE PROTEIN ARNA"/>
    <property type="match status" value="1"/>
</dbReference>
<evidence type="ECO:0000313" key="3">
    <source>
        <dbReference type="Proteomes" id="UP001211987"/>
    </source>
</evidence>
<proteinExistence type="predicted"/>
<name>A0AB35IQJ7_9FIRM</name>
<evidence type="ECO:0000259" key="1">
    <source>
        <dbReference type="Pfam" id="PF01370"/>
    </source>
</evidence>
<dbReference type="EMBL" id="JAQLKE010000048">
    <property type="protein sequence ID" value="MDB7085674.1"/>
    <property type="molecule type" value="Genomic_DNA"/>
</dbReference>
<dbReference type="SUPFAM" id="SSF51735">
    <property type="entry name" value="NAD(P)-binding Rossmann-fold domains"/>
    <property type="match status" value="1"/>
</dbReference>
<dbReference type="Proteomes" id="UP001211987">
    <property type="component" value="Unassembled WGS sequence"/>
</dbReference>
<dbReference type="Gene3D" id="3.40.50.720">
    <property type="entry name" value="NAD(P)-binding Rossmann-like Domain"/>
    <property type="match status" value="1"/>
</dbReference>
<dbReference type="InterPro" id="IPR001509">
    <property type="entry name" value="Epimerase_deHydtase"/>
</dbReference>